<proteinExistence type="predicted"/>
<evidence type="ECO:0000313" key="2">
    <source>
        <dbReference type="Proteomes" id="UP001217485"/>
    </source>
</evidence>
<organism evidence="1 2">
    <name type="scientific">Sorangium atrum</name>
    <dbReference type="NCBI Taxonomy" id="2995308"/>
    <lineage>
        <taxon>Bacteria</taxon>
        <taxon>Pseudomonadati</taxon>
        <taxon>Myxococcota</taxon>
        <taxon>Polyangia</taxon>
        <taxon>Polyangiales</taxon>
        <taxon>Polyangiaceae</taxon>
        <taxon>Sorangium</taxon>
    </lineage>
</organism>
<keyword evidence="2" id="KW-1185">Reference proteome</keyword>
<reference evidence="1 2" key="1">
    <citation type="submission" date="2023-01" db="EMBL/GenBank/DDBJ databases">
        <title>Minimal conservation of predation-associated metabolite biosynthetic gene clusters underscores biosynthetic potential of Myxococcota including descriptions for ten novel species: Archangium lansinium sp. nov., Myxococcus landrumus sp. nov., Nannocystis bai.</title>
        <authorList>
            <person name="Ahearne A."/>
            <person name="Stevens C."/>
            <person name="Dowd S."/>
        </authorList>
    </citation>
    <scope>NUCLEOTIDE SEQUENCE [LARGE SCALE GENOMIC DNA]</scope>
    <source>
        <strain evidence="1 2">WIWO2</strain>
    </source>
</reference>
<dbReference type="Proteomes" id="UP001217485">
    <property type="component" value="Unassembled WGS sequence"/>
</dbReference>
<sequence>MRWLAVLLVACVAGCGVNPIPEPPFERPPALAGDVVGAVCDECDGAPLELTGAPGSVTDADVVWAVNLDGTAPPVVAPVAADGSFALDIDGLRGDEVRLQARRGALRSEPVDLIAGRGALEPSPRPLAGCFEVERELALPEAAVGAMSSSAVALAHSCGAPLAIDRIALRAPAPEYSLEGTAAPVVLEAGSAGELRVVYRPTEAAARGEEVALIEVSSPEVFRRAVTLFVAGAP</sequence>
<accession>A0ABT5CAF4</accession>
<dbReference type="EMBL" id="JAQNDK010000004">
    <property type="protein sequence ID" value="MDC0682953.1"/>
    <property type="molecule type" value="Genomic_DNA"/>
</dbReference>
<gene>
    <name evidence="1" type="ORF">POL72_34820</name>
</gene>
<protein>
    <recommendedName>
        <fullName evidence="3">Lipoprotein</fullName>
    </recommendedName>
</protein>
<dbReference type="RefSeq" id="WP_272101103.1">
    <property type="nucleotide sequence ID" value="NZ_JAQNDK010000004.1"/>
</dbReference>
<comment type="caution">
    <text evidence="1">The sequence shown here is derived from an EMBL/GenBank/DDBJ whole genome shotgun (WGS) entry which is preliminary data.</text>
</comment>
<evidence type="ECO:0000313" key="1">
    <source>
        <dbReference type="EMBL" id="MDC0682953.1"/>
    </source>
</evidence>
<name>A0ABT5CAF4_9BACT</name>
<evidence type="ECO:0008006" key="3">
    <source>
        <dbReference type="Google" id="ProtNLM"/>
    </source>
</evidence>